<evidence type="ECO:0000256" key="8">
    <source>
        <dbReference type="ARBA" id="ARBA00022840"/>
    </source>
</evidence>
<evidence type="ECO:0000256" key="6">
    <source>
        <dbReference type="ARBA" id="ARBA00022741"/>
    </source>
</evidence>
<dbReference type="InterPro" id="IPR010559">
    <property type="entry name" value="Sig_transdc_His_kin_internal"/>
</dbReference>
<keyword evidence="8" id="KW-0067">ATP-binding</keyword>
<name>A0A9D9H7A7_9SPIR</name>
<evidence type="ECO:0000256" key="12">
    <source>
        <dbReference type="SAM" id="Phobius"/>
    </source>
</evidence>
<evidence type="ECO:0000256" key="5">
    <source>
        <dbReference type="ARBA" id="ARBA00022692"/>
    </source>
</evidence>
<evidence type="ECO:0000256" key="1">
    <source>
        <dbReference type="ARBA" id="ARBA00004651"/>
    </source>
</evidence>
<evidence type="ECO:0000256" key="3">
    <source>
        <dbReference type="ARBA" id="ARBA00022553"/>
    </source>
</evidence>
<sequence length="560" mass="63392">MKDKKGEHHFLDSIQNKIFLCITLVVSIVVILTTLLIYLNSSSVIKDSALTFMSTTLRTLNRQIQDLHTRTMNILLKIAINETVRTTISLEPELASYEEYEQFREIDTLIRNYMADEGFIERIVIIRSDGRAFFSGNPIMMRDDALSLYEDCLSHTEGTFFSIDGEIFCYRQIYVGQAGMDAIVVADMDEESIDSIFQRSSFTNMDIFVLSDNGQLFAQTPYNSIAADDLGKYMPMLEAGGGVQVMRTDSGRFLGALEYIPDTGLGSVAIVSYHNLFSESYRILYTALLVIILSIGLSVLISYFLSRLITKDLRSLRISMLRISQGDIRERTEIPGAVEIKDLAIIFNNMMDKMDSLISETAMKEVEKRKLEQDYLSMQIQPHFIYNTLNLVKVMALQHDEEDMAKAITALVDILRAVTGKESRYTTLEHEIGFAKQYVYLHDFRKGCQINLEVEMDGTLADIQVPTLILQPLVENACLHGFEDRQTGRIVIKAFQEEGRTHIQVLDDGVGFETDPDRSGRLYGIGISNVLERMELLYGDAFTFDIASGRNSGTKVELVF</sequence>
<dbReference type="PANTHER" id="PTHR34220:SF11">
    <property type="entry name" value="SENSOR PROTEIN KINASE HPTS"/>
    <property type="match status" value="1"/>
</dbReference>
<keyword evidence="3" id="KW-0597">Phosphoprotein</keyword>
<gene>
    <name evidence="14" type="ORF">IAC42_08350</name>
</gene>
<keyword evidence="7 14" id="KW-0418">Kinase</keyword>
<evidence type="ECO:0000256" key="2">
    <source>
        <dbReference type="ARBA" id="ARBA00022475"/>
    </source>
</evidence>
<reference evidence="14" key="2">
    <citation type="journal article" date="2021" name="PeerJ">
        <title>Extensive microbial diversity within the chicken gut microbiome revealed by metagenomics and culture.</title>
        <authorList>
            <person name="Gilroy R."/>
            <person name="Ravi A."/>
            <person name="Getino M."/>
            <person name="Pursley I."/>
            <person name="Horton D.L."/>
            <person name="Alikhan N.F."/>
            <person name="Baker D."/>
            <person name="Gharbi K."/>
            <person name="Hall N."/>
            <person name="Watson M."/>
            <person name="Adriaenssens E.M."/>
            <person name="Foster-Nyarko E."/>
            <person name="Jarju S."/>
            <person name="Secka A."/>
            <person name="Antonio M."/>
            <person name="Oren A."/>
            <person name="Chaudhuri R.R."/>
            <person name="La Ragione R."/>
            <person name="Hildebrand F."/>
            <person name="Pallen M.J."/>
        </authorList>
    </citation>
    <scope>NUCLEOTIDE SEQUENCE</scope>
    <source>
        <strain evidence="14">11167</strain>
    </source>
</reference>
<protein>
    <submittedName>
        <fullName evidence="14">Histidine kinase</fullName>
    </submittedName>
</protein>
<organism evidence="14 15">
    <name type="scientific">Candidatus Aphodenecus pullistercoris</name>
    <dbReference type="NCBI Taxonomy" id="2840669"/>
    <lineage>
        <taxon>Bacteria</taxon>
        <taxon>Pseudomonadati</taxon>
        <taxon>Spirochaetota</taxon>
        <taxon>Spirochaetia</taxon>
        <taxon>Spirochaetales</taxon>
        <taxon>Candidatus Aphodenecus</taxon>
    </lineage>
</organism>
<dbReference type="SUPFAM" id="SSF55874">
    <property type="entry name" value="ATPase domain of HSP90 chaperone/DNA topoisomerase II/histidine kinase"/>
    <property type="match status" value="1"/>
</dbReference>
<evidence type="ECO:0000256" key="11">
    <source>
        <dbReference type="ARBA" id="ARBA00023136"/>
    </source>
</evidence>
<evidence type="ECO:0000256" key="9">
    <source>
        <dbReference type="ARBA" id="ARBA00022989"/>
    </source>
</evidence>
<dbReference type="EMBL" id="JADIMU010000055">
    <property type="protein sequence ID" value="MBO8443745.1"/>
    <property type="molecule type" value="Genomic_DNA"/>
</dbReference>
<dbReference type="Pfam" id="PF00672">
    <property type="entry name" value="HAMP"/>
    <property type="match status" value="1"/>
</dbReference>
<dbReference type="InterPro" id="IPR050640">
    <property type="entry name" value="Bact_2-comp_sensor_kinase"/>
</dbReference>
<dbReference type="GO" id="GO:0005886">
    <property type="term" value="C:plasma membrane"/>
    <property type="evidence" value="ECO:0007669"/>
    <property type="project" value="UniProtKB-SubCell"/>
</dbReference>
<evidence type="ECO:0000313" key="15">
    <source>
        <dbReference type="Proteomes" id="UP000823633"/>
    </source>
</evidence>
<keyword evidence="4" id="KW-0808">Transferase</keyword>
<dbReference type="InterPro" id="IPR003660">
    <property type="entry name" value="HAMP_dom"/>
</dbReference>
<dbReference type="Proteomes" id="UP000823633">
    <property type="component" value="Unassembled WGS sequence"/>
</dbReference>
<evidence type="ECO:0000313" key="14">
    <source>
        <dbReference type="EMBL" id="MBO8443745.1"/>
    </source>
</evidence>
<keyword evidence="11 12" id="KW-0472">Membrane</keyword>
<accession>A0A9D9H7A7</accession>
<dbReference type="Pfam" id="PF06580">
    <property type="entry name" value="His_kinase"/>
    <property type="match status" value="1"/>
</dbReference>
<comment type="caution">
    <text evidence="14">The sequence shown here is derived from an EMBL/GenBank/DDBJ whole genome shotgun (WGS) entry which is preliminary data.</text>
</comment>
<keyword evidence="9 12" id="KW-1133">Transmembrane helix</keyword>
<dbReference type="Gene3D" id="6.10.340.10">
    <property type="match status" value="1"/>
</dbReference>
<dbReference type="PANTHER" id="PTHR34220">
    <property type="entry name" value="SENSOR HISTIDINE KINASE YPDA"/>
    <property type="match status" value="1"/>
</dbReference>
<evidence type="ECO:0000256" key="7">
    <source>
        <dbReference type="ARBA" id="ARBA00022777"/>
    </source>
</evidence>
<dbReference type="InterPro" id="IPR036890">
    <property type="entry name" value="HATPase_C_sf"/>
</dbReference>
<comment type="subcellular location">
    <subcellularLocation>
        <location evidence="1">Cell membrane</location>
        <topology evidence="1">Multi-pass membrane protein</topology>
    </subcellularLocation>
</comment>
<keyword evidence="6" id="KW-0547">Nucleotide-binding</keyword>
<keyword evidence="5 12" id="KW-0812">Transmembrane</keyword>
<dbReference type="AlphaFoldDB" id="A0A9D9H7A7"/>
<feature type="transmembrane region" description="Helical" evidence="12">
    <location>
        <begin position="283"/>
        <end position="305"/>
    </location>
</feature>
<dbReference type="CDD" id="cd06225">
    <property type="entry name" value="HAMP"/>
    <property type="match status" value="1"/>
</dbReference>
<proteinExistence type="predicted"/>
<dbReference type="Gene3D" id="3.30.565.10">
    <property type="entry name" value="Histidine kinase-like ATPase, C-terminal domain"/>
    <property type="match status" value="1"/>
</dbReference>
<reference evidence="14" key="1">
    <citation type="submission" date="2020-10" db="EMBL/GenBank/DDBJ databases">
        <authorList>
            <person name="Gilroy R."/>
        </authorList>
    </citation>
    <scope>NUCLEOTIDE SEQUENCE</scope>
    <source>
        <strain evidence="14">11167</strain>
    </source>
</reference>
<dbReference type="GO" id="GO:0005524">
    <property type="term" value="F:ATP binding"/>
    <property type="evidence" value="ECO:0007669"/>
    <property type="project" value="UniProtKB-KW"/>
</dbReference>
<evidence type="ECO:0000256" key="4">
    <source>
        <dbReference type="ARBA" id="ARBA00022679"/>
    </source>
</evidence>
<evidence type="ECO:0000259" key="13">
    <source>
        <dbReference type="PROSITE" id="PS50885"/>
    </source>
</evidence>
<evidence type="ECO:0000256" key="10">
    <source>
        <dbReference type="ARBA" id="ARBA00023012"/>
    </source>
</evidence>
<feature type="transmembrane region" description="Helical" evidence="12">
    <location>
        <begin position="18"/>
        <end position="39"/>
    </location>
</feature>
<feature type="domain" description="HAMP" evidence="13">
    <location>
        <begin position="307"/>
        <end position="359"/>
    </location>
</feature>
<dbReference type="SMART" id="SM00304">
    <property type="entry name" value="HAMP"/>
    <property type="match status" value="1"/>
</dbReference>
<keyword evidence="10" id="KW-0902">Two-component regulatory system</keyword>
<dbReference type="PROSITE" id="PS50885">
    <property type="entry name" value="HAMP"/>
    <property type="match status" value="1"/>
</dbReference>
<dbReference type="GO" id="GO:0000155">
    <property type="term" value="F:phosphorelay sensor kinase activity"/>
    <property type="evidence" value="ECO:0007669"/>
    <property type="project" value="InterPro"/>
</dbReference>
<keyword evidence="2" id="KW-1003">Cell membrane</keyword>